<dbReference type="GO" id="GO:0006598">
    <property type="term" value="P:polyamine catabolic process"/>
    <property type="evidence" value="ECO:0007669"/>
    <property type="project" value="TreeGrafter"/>
</dbReference>
<proteinExistence type="predicted"/>
<dbReference type="Proteomes" id="UP000007271">
    <property type="component" value="Unassembled WGS sequence"/>
</dbReference>
<dbReference type="PANTHER" id="PTHR43235:SF1">
    <property type="entry name" value="GLUTAMINE AMIDOTRANSFERASE PB2B2.05-RELATED"/>
    <property type="match status" value="1"/>
</dbReference>
<dbReference type="SUPFAM" id="SSF52317">
    <property type="entry name" value="Class I glutamine amidotransferase-like"/>
    <property type="match status" value="1"/>
</dbReference>
<dbReference type="Gene3D" id="3.40.50.880">
    <property type="match status" value="1"/>
</dbReference>
<gene>
    <name evidence="1" type="ORF">A11Y_149188</name>
</gene>
<dbReference type="InterPro" id="IPR011697">
    <property type="entry name" value="Peptidase_C26"/>
</dbReference>
<dbReference type="PROSITE" id="PS51273">
    <property type="entry name" value="GATASE_TYPE_1"/>
    <property type="match status" value="1"/>
</dbReference>
<dbReference type="InterPro" id="IPR029062">
    <property type="entry name" value="Class_I_gatase-like"/>
</dbReference>
<dbReference type="EMBL" id="AKFP01000142">
    <property type="protein sequence ID" value="EJN53237.1"/>
    <property type="molecule type" value="Genomic_DNA"/>
</dbReference>
<dbReference type="PANTHER" id="PTHR43235">
    <property type="entry name" value="GLUTAMINE AMIDOTRANSFERASE PB2B2.05-RELATED"/>
    <property type="match status" value="1"/>
</dbReference>
<sequence length="271" mass="30496">MRGDSFMRPRIAIPADTLTEATKVINERNADFAPRMAVNAVLKSGGIPIILPNSAPENVTDYIDTFDGVLFLGGFDVDPTFYHEEPHMNLGQTYIPRDRFEIELVKQSLLAGKSIFGICRGMQVINVALGGTLYQDLSEDPAAQMKHSQTSPGNLPTHHVNVESDSRLFTLLGERPYVNSRHHEAVKELAPSLRSVAYADDHVIEAIESIDSDQIMAVQWHPENMYKHYTEMQDLFRDFVKRSEKLATQAPQQPLKIVHKIGEAYPKEYFG</sequence>
<accession>J3J8N0</accession>
<dbReference type="GO" id="GO:0005829">
    <property type="term" value="C:cytosol"/>
    <property type="evidence" value="ECO:0007669"/>
    <property type="project" value="TreeGrafter"/>
</dbReference>
<dbReference type="CDD" id="cd01745">
    <property type="entry name" value="GATase1_2"/>
    <property type="match status" value="1"/>
</dbReference>
<dbReference type="AlphaFoldDB" id="J3J8N0"/>
<protein>
    <submittedName>
        <fullName evidence="1">Peptidase C26</fullName>
    </submittedName>
</protein>
<dbReference type="Pfam" id="PF07722">
    <property type="entry name" value="Peptidase_C26"/>
    <property type="match status" value="1"/>
</dbReference>
<name>J3J8N0_9LACO</name>
<organism evidence="1 2">
    <name type="scientific">Loigolactobacillus coryniformis subsp. coryniformis CECT 5711</name>
    <dbReference type="NCBI Taxonomy" id="1185325"/>
    <lineage>
        <taxon>Bacteria</taxon>
        <taxon>Bacillati</taxon>
        <taxon>Bacillota</taxon>
        <taxon>Bacilli</taxon>
        <taxon>Lactobacillales</taxon>
        <taxon>Lactobacillaceae</taxon>
        <taxon>Loigolactobacillus</taxon>
    </lineage>
</organism>
<dbReference type="GO" id="GO:0033969">
    <property type="term" value="F:gamma-glutamyl-gamma-aminobutyrate hydrolase activity"/>
    <property type="evidence" value="ECO:0007669"/>
    <property type="project" value="TreeGrafter"/>
</dbReference>
<evidence type="ECO:0000313" key="1">
    <source>
        <dbReference type="EMBL" id="EJN53237.1"/>
    </source>
</evidence>
<dbReference type="PATRIC" id="fig|1185325.3.peg.2718"/>
<reference evidence="1 2" key="1">
    <citation type="submission" date="2012-05" db="EMBL/GenBank/DDBJ databases">
        <title>Complete Genome Sequence of Lactobacillus coryniformis CECT5711.</title>
        <authorList>
            <person name="Rodriguez J.M."/>
        </authorList>
    </citation>
    <scope>NUCLEOTIDE SEQUENCE [LARGE SCALE GENOMIC DNA]</scope>
    <source>
        <strain evidence="2">CECT5711</strain>
    </source>
</reference>
<evidence type="ECO:0000313" key="2">
    <source>
        <dbReference type="Proteomes" id="UP000007271"/>
    </source>
</evidence>
<dbReference type="InterPro" id="IPR044668">
    <property type="entry name" value="PuuD-like"/>
</dbReference>
<comment type="caution">
    <text evidence="1">The sequence shown here is derived from an EMBL/GenBank/DDBJ whole genome shotgun (WGS) entry which is preliminary data.</text>
</comment>
<dbReference type="STRING" id="1185325.A11Y_149188"/>